<dbReference type="InterPro" id="IPR050863">
    <property type="entry name" value="CenT-Element_Derived"/>
</dbReference>
<dbReference type="PANTHER" id="PTHR19303">
    <property type="entry name" value="TRANSPOSON"/>
    <property type="match status" value="1"/>
</dbReference>
<evidence type="ECO:0000313" key="2">
    <source>
        <dbReference type="Proteomes" id="UP000299102"/>
    </source>
</evidence>
<dbReference type="EMBL" id="BGZK01000052">
    <property type="protein sequence ID" value="GBP12707.1"/>
    <property type="molecule type" value="Genomic_DNA"/>
</dbReference>
<proteinExistence type="predicted"/>
<dbReference type="AlphaFoldDB" id="A0A4C1TH14"/>
<evidence type="ECO:0008006" key="3">
    <source>
        <dbReference type="Google" id="ProtNLM"/>
    </source>
</evidence>
<evidence type="ECO:0000313" key="1">
    <source>
        <dbReference type="EMBL" id="GBP12707.1"/>
    </source>
</evidence>
<name>A0A4C1TH14_EUMVA</name>
<dbReference type="STRING" id="151549.A0A4C1TH14"/>
<protein>
    <recommendedName>
        <fullName evidence="3">DDE-1 domain-containing protein</fullName>
    </recommendedName>
</protein>
<dbReference type="PANTHER" id="PTHR19303:SF71">
    <property type="entry name" value="ZINC FINGER PHD-TYPE DOMAIN-CONTAINING PROTEIN"/>
    <property type="match status" value="1"/>
</dbReference>
<dbReference type="Proteomes" id="UP000299102">
    <property type="component" value="Unassembled WGS sequence"/>
</dbReference>
<dbReference type="GO" id="GO:0005634">
    <property type="term" value="C:nucleus"/>
    <property type="evidence" value="ECO:0007669"/>
    <property type="project" value="TreeGrafter"/>
</dbReference>
<dbReference type="GO" id="GO:0003677">
    <property type="term" value="F:DNA binding"/>
    <property type="evidence" value="ECO:0007669"/>
    <property type="project" value="TreeGrafter"/>
</dbReference>
<accession>A0A4C1TH14</accession>
<keyword evidence="2" id="KW-1185">Reference proteome</keyword>
<comment type="caution">
    <text evidence="1">The sequence shown here is derived from an EMBL/GenBank/DDBJ whole genome shotgun (WGS) entry which is preliminary data.</text>
</comment>
<dbReference type="OrthoDB" id="4327074at2759"/>
<organism evidence="1 2">
    <name type="scientific">Eumeta variegata</name>
    <name type="common">Bagworm moth</name>
    <name type="synonym">Eumeta japonica</name>
    <dbReference type="NCBI Taxonomy" id="151549"/>
    <lineage>
        <taxon>Eukaryota</taxon>
        <taxon>Metazoa</taxon>
        <taxon>Ecdysozoa</taxon>
        <taxon>Arthropoda</taxon>
        <taxon>Hexapoda</taxon>
        <taxon>Insecta</taxon>
        <taxon>Pterygota</taxon>
        <taxon>Neoptera</taxon>
        <taxon>Endopterygota</taxon>
        <taxon>Lepidoptera</taxon>
        <taxon>Glossata</taxon>
        <taxon>Ditrysia</taxon>
        <taxon>Tineoidea</taxon>
        <taxon>Psychidae</taxon>
        <taxon>Oiketicinae</taxon>
        <taxon>Eumeta</taxon>
    </lineage>
</organism>
<reference evidence="1 2" key="1">
    <citation type="journal article" date="2019" name="Commun. Biol.">
        <title>The bagworm genome reveals a unique fibroin gene that provides high tensile strength.</title>
        <authorList>
            <person name="Kono N."/>
            <person name="Nakamura H."/>
            <person name="Ohtoshi R."/>
            <person name="Tomita M."/>
            <person name="Numata K."/>
            <person name="Arakawa K."/>
        </authorList>
    </citation>
    <scope>NUCLEOTIDE SEQUENCE [LARGE SCALE GENOMIC DNA]</scope>
</reference>
<gene>
    <name evidence="1" type="ORF">EVAR_10346_1</name>
</gene>
<sequence>MSRSTSFNRTNVNAFFEKYQGLLQRHEFSACRIWNMDETGVTTVQKPNKIVGACGQKQVGAITSAERGTLVTLACAAKAAGNFIPPMFIFPRLRYSEMFIHGGPPDCIRADNFSEWMTEKYFFIFKDHFIKYVKSTKEDPALVLLDNHSSHVNIAVVEKVKENNVIMLSSPPTPIAPTTCKLWT</sequence>